<proteinExistence type="predicted"/>
<evidence type="ECO:0000256" key="1">
    <source>
        <dbReference type="SAM" id="MobiDB-lite"/>
    </source>
</evidence>
<keyword evidence="3" id="KW-1185">Reference proteome</keyword>
<protein>
    <submittedName>
        <fullName evidence="2">Uncharacterized protein</fullName>
    </submittedName>
</protein>
<dbReference type="Proteomes" id="UP000091967">
    <property type="component" value="Unassembled WGS sequence"/>
</dbReference>
<dbReference type="AlphaFoldDB" id="A0A1B8B734"/>
<gene>
    <name evidence="2" type="ORF">FPOA_02476</name>
</gene>
<comment type="caution">
    <text evidence="2">The sequence shown here is derived from an EMBL/GenBank/DDBJ whole genome shotgun (WGS) entry which is preliminary data.</text>
</comment>
<organism evidence="2 3">
    <name type="scientific">Fusarium poae</name>
    <dbReference type="NCBI Taxonomy" id="36050"/>
    <lineage>
        <taxon>Eukaryota</taxon>
        <taxon>Fungi</taxon>
        <taxon>Dikarya</taxon>
        <taxon>Ascomycota</taxon>
        <taxon>Pezizomycotina</taxon>
        <taxon>Sordariomycetes</taxon>
        <taxon>Hypocreomycetidae</taxon>
        <taxon>Hypocreales</taxon>
        <taxon>Nectriaceae</taxon>
        <taxon>Fusarium</taxon>
    </lineage>
</organism>
<sequence length="83" mass="9469">MSLVMFMGTSEEFNWYLAGLRTLLCSAGSLHIAIIERDLESGSFMIYMTLKWEMKKQESPGLSTNYLNIHKPKRSSTEPGRHA</sequence>
<evidence type="ECO:0000313" key="3">
    <source>
        <dbReference type="Proteomes" id="UP000091967"/>
    </source>
</evidence>
<accession>A0A1B8B734</accession>
<name>A0A1B8B734_FUSPO</name>
<evidence type="ECO:0000313" key="2">
    <source>
        <dbReference type="EMBL" id="OBS28540.1"/>
    </source>
</evidence>
<reference evidence="2 3" key="1">
    <citation type="submission" date="2016-06" db="EMBL/GenBank/DDBJ databases">
        <title>Living apart together: crosstalk between the core and supernumerary genomes in a fungal plant pathogen.</title>
        <authorList>
            <person name="Vanheule A."/>
            <person name="Audenaert K."/>
            <person name="Warris S."/>
            <person name="Van De Geest H."/>
            <person name="Schijlen E."/>
            <person name="Hofte M."/>
            <person name="De Saeger S."/>
            <person name="Haesaert G."/>
            <person name="Waalwijk C."/>
            <person name="Van Der Lee T."/>
        </authorList>
    </citation>
    <scope>NUCLEOTIDE SEQUENCE [LARGE SCALE GENOMIC DNA]</scope>
    <source>
        <strain evidence="2 3">2516</strain>
    </source>
</reference>
<feature type="region of interest" description="Disordered" evidence="1">
    <location>
        <begin position="62"/>
        <end position="83"/>
    </location>
</feature>
<dbReference type="EMBL" id="LYXU01000001">
    <property type="protein sequence ID" value="OBS28540.1"/>
    <property type="molecule type" value="Genomic_DNA"/>
</dbReference>